<reference evidence="3" key="1">
    <citation type="journal article" date="2019" name="Int. J. Syst. Evol. Microbiol.">
        <title>The Global Catalogue of Microorganisms (GCM) 10K type strain sequencing project: providing services to taxonomists for standard genome sequencing and annotation.</title>
        <authorList>
            <consortium name="The Broad Institute Genomics Platform"/>
            <consortium name="The Broad Institute Genome Sequencing Center for Infectious Disease"/>
            <person name="Wu L."/>
            <person name="Ma J."/>
        </authorList>
    </citation>
    <scope>NUCLEOTIDE SEQUENCE [LARGE SCALE GENOMIC DNA]</scope>
    <source>
        <strain evidence="3">CCUG 37865</strain>
    </source>
</reference>
<keyword evidence="1" id="KW-0472">Membrane</keyword>
<comment type="caution">
    <text evidence="2">The sequence shown here is derived from an EMBL/GenBank/DDBJ whole genome shotgun (WGS) entry which is preliminary data.</text>
</comment>
<evidence type="ECO:0008006" key="4">
    <source>
        <dbReference type="Google" id="ProtNLM"/>
    </source>
</evidence>
<evidence type="ECO:0000313" key="3">
    <source>
        <dbReference type="Proteomes" id="UP001595882"/>
    </source>
</evidence>
<protein>
    <recommendedName>
        <fullName evidence="4">PEP-CTERM protein-sorting domain-containing protein</fullName>
    </recommendedName>
</protein>
<evidence type="ECO:0000256" key="1">
    <source>
        <dbReference type="SAM" id="Phobius"/>
    </source>
</evidence>
<keyword evidence="1" id="KW-0812">Transmembrane</keyword>
<feature type="transmembrane region" description="Helical" evidence="1">
    <location>
        <begin position="7"/>
        <end position="25"/>
    </location>
</feature>
<name>A0ABV8WWI3_9BACI</name>
<keyword evidence="3" id="KW-1185">Reference proteome</keyword>
<feature type="transmembrane region" description="Helical" evidence="1">
    <location>
        <begin position="31"/>
        <end position="52"/>
    </location>
</feature>
<keyword evidence="1" id="KW-1133">Transmembrane helix</keyword>
<gene>
    <name evidence="2" type="ORF">ACFOY7_12050</name>
</gene>
<accession>A0ABV8WWI3</accession>
<evidence type="ECO:0000313" key="2">
    <source>
        <dbReference type="EMBL" id="MFC4403804.1"/>
    </source>
</evidence>
<dbReference type="EMBL" id="JBHSDT010000008">
    <property type="protein sequence ID" value="MFC4403804.1"/>
    <property type="molecule type" value="Genomic_DNA"/>
</dbReference>
<sequence>MNVDTENIDRALFTAGFVGVIVFFLPETNSIVSILVAGIAAFVGFLLGSRLFTQKEKK</sequence>
<proteinExistence type="predicted"/>
<dbReference type="RefSeq" id="WP_390252338.1">
    <property type="nucleotide sequence ID" value="NZ_JBHSDT010000008.1"/>
</dbReference>
<organism evidence="2 3">
    <name type="scientific">Gracilibacillus xinjiangensis</name>
    <dbReference type="NCBI Taxonomy" id="1193282"/>
    <lineage>
        <taxon>Bacteria</taxon>
        <taxon>Bacillati</taxon>
        <taxon>Bacillota</taxon>
        <taxon>Bacilli</taxon>
        <taxon>Bacillales</taxon>
        <taxon>Bacillaceae</taxon>
        <taxon>Gracilibacillus</taxon>
    </lineage>
</organism>
<dbReference type="Proteomes" id="UP001595882">
    <property type="component" value="Unassembled WGS sequence"/>
</dbReference>